<protein>
    <recommendedName>
        <fullName evidence="3">HTH-type transcriptional regulator NsrR</fullName>
    </recommendedName>
</protein>
<comment type="cofactor">
    <cofactor evidence="2">
        <name>[2Fe-2S] cluster</name>
        <dbReference type="ChEBI" id="CHEBI:190135"/>
    </cofactor>
</comment>
<evidence type="ECO:0000313" key="5">
    <source>
        <dbReference type="Proteomes" id="UP000035996"/>
    </source>
</evidence>
<dbReference type="Proteomes" id="UP000035996">
    <property type="component" value="Unassembled WGS sequence"/>
</dbReference>
<evidence type="ECO:0000256" key="1">
    <source>
        <dbReference type="ARBA" id="ARBA00023125"/>
    </source>
</evidence>
<dbReference type="SUPFAM" id="SSF46785">
    <property type="entry name" value="Winged helix' DNA-binding domain"/>
    <property type="match status" value="1"/>
</dbReference>
<dbReference type="STRING" id="157733.AB986_17260"/>
<proteinExistence type="predicted"/>
<name>A0A0J6D003_9BACL</name>
<dbReference type="Gene3D" id="1.10.10.10">
    <property type="entry name" value="Winged helix-like DNA-binding domain superfamily/Winged helix DNA-binding domain"/>
    <property type="match status" value="1"/>
</dbReference>
<sequence length="147" mass="16720">MRLTNYTDYSLRMLIYLGSMKNGKLASIQEIANAYQISKNHLMKVAHELGKKGYIETIRGRNGGLRLAHLPEEINIGEVVRSTEEDFNLVECFDKENNTCVISPACRLKHVLHNALSAYFEVLDGYQLSDLIVNDTTLMKLLTTNRE</sequence>
<keyword evidence="1" id="KW-0238">DNA-binding</keyword>
<dbReference type="GO" id="GO:0003677">
    <property type="term" value="F:DNA binding"/>
    <property type="evidence" value="ECO:0007669"/>
    <property type="project" value="UniProtKB-KW"/>
</dbReference>
<reference evidence="4" key="1">
    <citation type="submission" date="2015-06" db="EMBL/GenBank/DDBJ databases">
        <authorList>
            <person name="Liu B."/>
            <person name="Wang J."/>
            <person name="Zhu Y."/>
            <person name="Liu G."/>
            <person name="Chen Q."/>
            <person name="Zheng C."/>
            <person name="Che J."/>
            <person name="Ge C."/>
            <person name="Shi H."/>
            <person name="Pan Z."/>
            <person name="Liu X."/>
        </authorList>
    </citation>
    <scope>NUCLEOTIDE SEQUENCE [LARGE SCALE GENOMIC DNA]</scope>
    <source>
        <strain evidence="4">DSM 16346</strain>
    </source>
</reference>
<dbReference type="InterPro" id="IPR036388">
    <property type="entry name" value="WH-like_DNA-bd_sf"/>
</dbReference>
<organism evidence="4 5">
    <name type="scientific">Guptibacillus hwajinpoensis</name>
    <dbReference type="NCBI Taxonomy" id="208199"/>
    <lineage>
        <taxon>Bacteria</taxon>
        <taxon>Bacillati</taxon>
        <taxon>Bacillota</taxon>
        <taxon>Bacilli</taxon>
        <taxon>Bacillales</taxon>
        <taxon>Guptibacillaceae</taxon>
        <taxon>Guptibacillus</taxon>
    </lineage>
</organism>
<gene>
    <name evidence="4" type="ORF">AB986_17260</name>
</gene>
<dbReference type="EMBL" id="LELK01000004">
    <property type="protein sequence ID" value="KMM37589.1"/>
    <property type="molecule type" value="Genomic_DNA"/>
</dbReference>
<dbReference type="InterPro" id="IPR000944">
    <property type="entry name" value="Tscrpt_reg_Rrf2"/>
</dbReference>
<evidence type="ECO:0000256" key="2">
    <source>
        <dbReference type="ARBA" id="ARBA00034078"/>
    </source>
</evidence>
<dbReference type="GO" id="GO:0005829">
    <property type="term" value="C:cytosol"/>
    <property type="evidence" value="ECO:0007669"/>
    <property type="project" value="TreeGrafter"/>
</dbReference>
<dbReference type="InterPro" id="IPR036390">
    <property type="entry name" value="WH_DNA-bd_sf"/>
</dbReference>
<comment type="caution">
    <text evidence="4">The sequence shown here is derived from an EMBL/GenBank/DDBJ whole genome shotgun (WGS) entry which is preliminary data.</text>
</comment>
<dbReference type="PATRIC" id="fig|157733.3.peg.1547"/>
<keyword evidence="5" id="KW-1185">Reference proteome</keyword>
<dbReference type="PANTHER" id="PTHR33221">
    <property type="entry name" value="WINGED HELIX-TURN-HELIX TRANSCRIPTIONAL REGULATOR, RRF2 FAMILY"/>
    <property type="match status" value="1"/>
</dbReference>
<dbReference type="NCBIfam" id="TIGR00738">
    <property type="entry name" value="rrf2_super"/>
    <property type="match status" value="1"/>
</dbReference>
<dbReference type="Pfam" id="PF02082">
    <property type="entry name" value="Rrf2"/>
    <property type="match status" value="1"/>
</dbReference>
<evidence type="ECO:0000256" key="3">
    <source>
        <dbReference type="ARBA" id="ARBA00040173"/>
    </source>
</evidence>
<dbReference type="GO" id="GO:0003700">
    <property type="term" value="F:DNA-binding transcription factor activity"/>
    <property type="evidence" value="ECO:0007669"/>
    <property type="project" value="TreeGrafter"/>
</dbReference>
<evidence type="ECO:0000313" key="4">
    <source>
        <dbReference type="EMBL" id="KMM37589.1"/>
    </source>
</evidence>
<dbReference type="PANTHER" id="PTHR33221:SF4">
    <property type="entry name" value="HTH-TYPE TRANSCRIPTIONAL REPRESSOR NSRR"/>
    <property type="match status" value="1"/>
</dbReference>
<dbReference type="PROSITE" id="PS51197">
    <property type="entry name" value="HTH_RRF2_2"/>
    <property type="match status" value="1"/>
</dbReference>
<accession>A0A0J6D003</accession>
<dbReference type="AlphaFoldDB" id="A0A0J6D003"/>
<dbReference type="RefSeq" id="WP_048312721.1">
    <property type="nucleotide sequence ID" value="NZ_CP119526.1"/>
</dbReference>
<dbReference type="OrthoDB" id="9795923at2"/>